<dbReference type="SUPFAM" id="SSF56601">
    <property type="entry name" value="beta-lactamase/transpeptidase-like"/>
    <property type="match status" value="1"/>
</dbReference>
<dbReference type="InterPro" id="IPR012338">
    <property type="entry name" value="Beta-lactam/transpept-like"/>
</dbReference>
<gene>
    <name evidence="2" type="ORF">AQ619_00760</name>
</gene>
<dbReference type="Gene3D" id="3.40.710.10">
    <property type="entry name" value="DD-peptidase/beta-lactamase superfamily"/>
    <property type="match status" value="1"/>
</dbReference>
<dbReference type="RefSeq" id="WP_062142873.1">
    <property type="nucleotide sequence ID" value="NZ_CP013002.1"/>
</dbReference>
<evidence type="ECO:0000313" key="2">
    <source>
        <dbReference type="EMBL" id="ALL12008.1"/>
    </source>
</evidence>
<accession>A0A0P0NVP8</accession>
<organism evidence="2 3">
    <name type="scientific">Caulobacter henricii</name>
    <dbReference type="NCBI Taxonomy" id="69395"/>
    <lineage>
        <taxon>Bacteria</taxon>
        <taxon>Pseudomonadati</taxon>
        <taxon>Pseudomonadota</taxon>
        <taxon>Alphaproteobacteria</taxon>
        <taxon>Caulobacterales</taxon>
        <taxon>Caulobacteraceae</taxon>
        <taxon>Caulobacter</taxon>
    </lineage>
</organism>
<evidence type="ECO:0000259" key="1">
    <source>
        <dbReference type="Pfam" id="PF00144"/>
    </source>
</evidence>
<dbReference type="Proteomes" id="UP000056905">
    <property type="component" value="Chromosome"/>
</dbReference>
<dbReference type="AlphaFoldDB" id="A0A0P0NVP8"/>
<protein>
    <submittedName>
        <fullName evidence="2">Esterase</fullName>
    </submittedName>
</protein>
<dbReference type="OrthoDB" id="5705574at2"/>
<keyword evidence="3" id="KW-1185">Reference proteome</keyword>
<dbReference type="STRING" id="69395.AQ619_00760"/>
<reference evidence="2 3" key="1">
    <citation type="submission" date="2015-10" db="EMBL/GenBank/DDBJ databases">
        <title>Conservation of the essential genome among Caulobacter and Brevundimonas species.</title>
        <authorList>
            <person name="Scott D."/>
            <person name="Ely B."/>
        </authorList>
    </citation>
    <scope>NUCLEOTIDE SEQUENCE [LARGE SCALE GENOMIC DNA]</scope>
    <source>
        <strain evidence="2 3">CB4</strain>
    </source>
</reference>
<name>A0A0P0NVP8_9CAUL</name>
<dbReference type="PANTHER" id="PTHR43319:SF3">
    <property type="entry name" value="BETA-LACTAMASE-RELATED DOMAIN-CONTAINING PROTEIN"/>
    <property type="match status" value="1"/>
</dbReference>
<dbReference type="InterPro" id="IPR052907">
    <property type="entry name" value="Beta-lactamase/esterase"/>
</dbReference>
<proteinExistence type="predicted"/>
<dbReference type="PANTHER" id="PTHR43319">
    <property type="entry name" value="BETA-LACTAMASE-RELATED"/>
    <property type="match status" value="1"/>
</dbReference>
<feature type="domain" description="Beta-lactamase-related" evidence="1">
    <location>
        <begin position="18"/>
        <end position="366"/>
    </location>
</feature>
<dbReference type="InterPro" id="IPR001466">
    <property type="entry name" value="Beta-lactam-related"/>
</dbReference>
<dbReference type="KEGG" id="chq:AQ619_00760"/>
<dbReference type="Pfam" id="PF00144">
    <property type="entry name" value="Beta-lactamase"/>
    <property type="match status" value="1"/>
</dbReference>
<sequence length="375" mass="39859">MTVEISGTCPDRFARVRETFEANFADGGELGARFAFAIDGEIVVDLMGGFADRQRTKPFGPDTLTALFSTTKAVAALMVARLVDEGRLAYDQPVADVWPEFAQNGKAAITVEQALSHQAGLSGFPDETDPAIWFDWEATCAKLAAMAPLFPVGSASGYHPVTYGYLAGEIFRRVDGRTMGTALREDLCEPLGLDLWIGLPDSEHDRCAELMRPSALPRFGEINDAVKAAFLTPWAAPGGRGTADWRRVEIPSANGHATAPALARLMGALACGGTLDGRSPITPAGIRAATAERIVGQDLVLPFVISWGAGFMRNTPNFFYGPNPETFGHSGWGGSCAFADPARGVSGAYVMNKQGSALIGDPRAVRLIEAAYASI</sequence>
<dbReference type="EMBL" id="CP013002">
    <property type="protein sequence ID" value="ALL12008.1"/>
    <property type="molecule type" value="Genomic_DNA"/>
</dbReference>
<evidence type="ECO:0000313" key="3">
    <source>
        <dbReference type="Proteomes" id="UP000056905"/>
    </source>
</evidence>